<keyword evidence="11" id="KW-0175">Coiled coil</keyword>
<evidence type="ECO:0000256" key="5">
    <source>
        <dbReference type="ARBA" id="ARBA00022692"/>
    </source>
</evidence>
<evidence type="ECO:0000256" key="8">
    <source>
        <dbReference type="ARBA" id="ARBA00023034"/>
    </source>
</evidence>
<name>A0A0B7A9L1_9EUPU</name>
<organism evidence="12">
    <name type="scientific">Arion vulgaris</name>
    <dbReference type="NCBI Taxonomy" id="1028688"/>
    <lineage>
        <taxon>Eukaryota</taxon>
        <taxon>Metazoa</taxon>
        <taxon>Spiralia</taxon>
        <taxon>Lophotrochozoa</taxon>
        <taxon>Mollusca</taxon>
        <taxon>Gastropoda</taxon>
        <taxon>Heterobranchia</taxon>
        <taxon>Euthyneura</taxon>
        <taxon>Panpulmonata</taxon>
        <taxon>Eupulmonata</taxon>
        <taxon>Stylommatophora</taxon>
        <taxon>Helicina</taxon>
        <taxon>Arionoidea</taxon>
        <taxon>Arionidae</taxon>
        <taxon>Arion</taxon>
    </lineage>
</organism>
<keyword evidence="7 10" id="KW-1133">Transmembrane helix</keyword>
<comment type="subcellular location">
    <subcellularLocation>
        <location evidence="1 10">Golgi apparatus membrane</location>
        <topology evidence="1 10">Single-pass type II membrane protein</topology>
    </subcellularLocation>
</comment>
<dbReference type="Gene3D" id="3.90.550.50">
    <property type="match status" value="1"/>
</dbReference>
<accession>A0A0B7A9L1</accession>
<dbReference type="AlphaFoldDB" id="A0A0B7A9L1"/>
<dbReference type="PANTHER" id="PTHR11214">
    <property type="entry name" value="BETA-1,3-N-ACETYLGLUCOSAMINYLTRANSFERASE"/>
    <property type="match status" value="1"/>
</dbReference>
<evidence type="ECO:0000256" key="9">
    <source>
        <dbReference type="ARBA" id="ARBA00023136"/>
    </source>
</evidence>
<dbReference type="GO" id="GO:0016758">
    <property type="term" value="F:hexosyltransferase activity"/>
    <property type="evidence" value="ECO:0007669"/>
    <property type="project" value="InterPro"/>
</dbReference>
<dbReference type="GO" id="GO:0000139">
    <property type="term" value="C:Golgi membrane"/>
    <property type="evidence" value="ECO:0007669"/>
    <property type="project" value="UniProtKB-SubCell"/>
</dbReference>
<keyword evidence="8 10" id="KW-0333">Golgi apparatus</keyword>
<feature type="non-terminal residue" evidence="12">
    <location>
        <position position="1"/>
    </location>
</feature>
<comment type="similarity">
    <text evidence="2 10">Belongs to the glycosyltransferase 31 family.</text>
</comment>
<dbReference type="Pfam" id="PF01762">
    <property type="entry name" value="Galactosyl_T"/>
    <property type="match status" value="1"/>
</dbReference>
<proteinExistence type="inferred from homology"/>
<dbReference type="EC" id="2.4.1.-" evidence="10"/>
<keyword evidence="6 10" id="KW-0735">Signal-anchor</keyword>
<keyword evidence="3 10" id="KW-0328">Glycosyltransferase</keyword>
<dbReference type="GO" id="GO:0006493">
    <property type="term" value="P:protein O-linked glycosylation"/>
    <property type="evidence" value="ECO:0007669"/>
    <property type="project" value="TreeGrafter"/>
</dbReference>
<sequence>NKTYSVSTMTLKCLIACVLTIFGLANIVLLFLTFRPNFVTVRHNNEIVMTDRIDLESSGPAHESENSIEELQQLYNKSQNQINIQKKVISLLSQPVVNNHNFNYIHNPSSACASEKVDILFVTPSVPNNFKYRLKVRNGSRGDYVKNSNGRSKLLFFLGEAKDTDLKSRIQQKVSEEFSKYGDVIQDGFVDIYGNLRFKAVSMLKWAVTFCPHAKYVIRTDDDVAVDPPKLVSAMERKSAISDNFILGRKAEKWTPIRNKESKYFLSEDEYPYSTLPPFALGGLLGYPMSTVKLLYQAALRVKPIWLDDVYITGVCADKVNVPLFDDPDFEFQHWSW</sequence>
<feature type="coiled-coil region" evidence="11">
    <location>
        <begin position="61"/>
        <end position="88"/>
    </location>
</feature>
<dbReference type="InterPro" id="IPR002659">
    <property type="entry name" value="Glyco_trans_31"/>
</dbReference>
<reference evidence="12" key="1">
    <citation type="submission" date="2014-12" db="EMBL/GenBank/DDBJ databases">
        <title>Insight into the proteome of Arion vulgaris.</title>
        <authorList>
            <person name="Aradska J."/>
            <person name="Bulat T."/>
            <person name="Smidak R."/>
            <person name="Sarate P."/>
            <person name="Gangsoo J."/>
            <person name="Sialana F."/>
            <person name="Bilban M."/>
            <person name="Lubec G."/>
        </authorList>
    </citation>
    <scope>NUCLEOTIDE SEQUENCE</scope>
    <source>
        <tissue evidence="12">Skin</tissue>
    </source>
</reference>
<dbReference type="PANTHER" id="PTHR11214:SF314">
    <property type="entry name" value="HEXOSYLTRANSFERASE"/>
    <property type="match status" value="1"/>
</dbReference>
<gene>
    <name evidence="12" type="primary">ORF104213</name>
</gene>
<dbReference type="EMBL" id="HACG01030492">
    <property type="protein sequence ID" value="CEK77357.1"/>
    <property type="molecule type" value="Transcribed_RNA"/>
</dbReference>
<evidence type="ECO:0000256" key="10">
    <source>
        <dbReference type="RuleBase" id="RU363063"/>
    </source>
</evidence>
<evidence type="ECO:0000313" key="12">
    <source>
        <dbReference type="EMBL" id="CEK77357.1"/>
    </source>
</evidence>
<protein>
    <recommendedName>
        <fullName evidence="10">Hexosyltransferase</fullName>
        <ecNumber evidence="10">2.4.1.-</ecNumber>
    </recommendedName>
</protein>
<evidence type="ECO:0000256" key="4">
    <source>
        <dbReference type="ARBA" id="ARBA00022679"/>
    </source>
</evidence>
<evidence type="ECO:0000256" key="1">
    <source>
        <dbReference type="ARBA" id="ARBA00004323"/>
    </source>
</evidence>
<evidence type="ECO:0000256" key="2">
    <source>
        <dbReference type="ARBA" id="ARBA00008661"/>
    </source>
</evidence>
<keyword evidence="4" id="KW-0808">Transferase</keyword>
<evidence type="ECO:0000256" key="3">
    <source>
        <dbReference type="ARBA" id="ARBA00022676"/>
    </source>
</evidence>
<evidence type="ECO:0000256" key="6">
    <source>
        <dbReference type="ARBA" id="ARBA00022968"/>
    </source>
</evidence>
<evidence type="ECO:0000256" key="11">
    <source>
        <dbReference type="SAM" id="Coils"/>
    </source>
</evidence>
<evidence type="ECO:0000256" key="7">
    <source>
        <dbReference type="ARBA" id="ARBA00022989"/>
    </source>
</evidence>
<keyword evidence="9 10" id="KW-0472">Membrane</keyword>
<keyword evidence="5 10" id="KW-0812">Transmembrane</keyword>
<feature type="transmembrane region" description="Helical" evidence="10">
    <location>
        <begin position="12"/>
        <end position="34"/>
    </location>
</feature>